<dbReference type="InterPro" id="IPR050744">
    <property type="entry name" value="AI-2_Isomerase_LsrG"/>
</dbReference>
<name>A0A0F6W9J4_9BACT</name>
<keyword evidence="3" id="KW-1185">Reference proteome</keyword>
<evidence type="ECO:0000313" key="3">
    <source>
        <dbReference type="Proteomes" id="UP000034883"/>
    </source>
</evidence>
<dbReference type="PANTHER" id="PTHR33336">
    <property type="entry name" value="QUINOL MONOOXYGENASE YGIN-RELATED"/>
    <property type="match status" value="1"/>
</dbReference>
<dbReference type="STRING" id="927083.DB32_007970"/>
<gene>
    <name evidence="2" type="ORF">DB32_007970</name>
</gene>
<accession>A0A0F6W9J4</accession>
<dbReference type="Gene3D" id="3.30.70.100">
    <property type="match status" value="1"/>
</dbReference>
<dbReference type="EMBL" id="CP011125">
    <property type="protein sequence ID" value="AKF10821.1"/>
    <property type="molecule type" value="Genomic_DNA"/>
</dbReference>
<sequence>MLRGMLIVHVHVRVKPEHVDAFVAATEDNARASLQEPGILRFDLIRDAGERDRFVLVEVYRTDDDPAKHKQTAHYAKWRDAVEPMMAEPRRSVKYADVFPREQTAWATSGYTRS</sequence>
<evidence type="ECO:0000313" key="2">
    <source>
        <dbReference type="EMBL" id="AKF10821.1"/>
    </source>
</evidence>
<dbReference type="Pfam" id="PF03992">
    <property type="entry name" value="ABM"/>
    <property type="match status" value="1"/>
</dbReference>
<dbReference type="InterPro" id="IPR011008">
    <property type="entry name" value="Dimeric_a/b-barrel"/>
</dbReference>
<dbReference type="KEGG" id="samy:DB32_007970"/>
<dbReference type="PANTHER" id="PTHR33336:SF1">
    <property type="entry name" value="(4S)-4-HYDROXY-5-PHOSPHONOOXYPENTANE-2,3-DIONE ISOMERASE"/>
    <property type="match status" value="1"/>
</dbReference>
<dbReference type="AlphaFoldDB" id="A0A0F6W9J4"/>
<protein>
    <submittedName>
        <fullName evidence="2">Antibiotic biosynthesis monooxygenase</fullName>
    </submittedName>
</protein>
<reference evidence="2 3" key="1">
    <citation type="submission" date="2015-03" db="EMBL/GenBank/DDBJ databases">
        <title>Genome assembly of Sandaracinus amylolyticus DSM 53668.</title>
        <authorList>
            <person name="Sharma G."/>
            <person name="Subramanian S."/>
        </authorList>
    </citation>
    <scope>NUCLEOTIDE SEQUENCE [LARGE SCALE GENOMIC DNA]</scope>
    <source>
        <strain evidence="2 3">DSM 53668</strain>
    </source>
</reference>
<keyword evidence="2" id="KW-0560">Oxidoreductase</keyword>
<dbReference type="GO" id="GO:0005829">
    <property type="term" value="C:cytosol"/>
    <property type="evidence" value="ECO:0007669"/>
    <property type="project" value="TreeGrafter"/>
</dbReference>
<proteinExistence type="predicted"/>
<keyword evidence="2" id="KW-0503">Monooxygenase</keyword>
<dbReference type="SUPFAM" id="SSF54909">
    <property type="entry name" value="Dimeric alpha+beta barrel"/>
    <property type="match status" value="1"/>
</dbReference>
<dbReference type="Proteomes" id="UP000034883">
    <property type="component" value="Chromosome"/>
</dbReference>
<dbReference type="OrthoDB" id="9812192at2"/>
<evidence type="ECO:0000259" key="1">
    <source>
        <dbReference type="PROSITE" id="PS51725"/>
    </source>
</evidence>
<organism evidence="2 3">
    <name type="scientific">Sandaracinus amylolyticus</name>
    <dbReference type="NCBI Taxonomy" id="927083"/>
    <lineage>
        <taxon>Bacteria</taxon>
        <taxon>Pseudomonadati</taxon>
        <taxon>Myxococcota</taxon>
        <taxon>Polyangia</taxon>
        <taxon>Polyangiales</taxon>
        <taxon>Sandaracinaceae</taxon>
        <taxon>Sandaracinus</taxon>
    </lineage>
</organism>
<dbReference type="GO" id="GO:0004497">
    <property type="term" value="F:monooxygenase activity"/>
    <property type="evidence" value="ECO:0007669"/>
    <property type="project" value="UniProtKB-KW"/>
</dbReference>
<dbReference type="InterPro" id="IPR007138">
    <property type="entry name" value="ABM_dom"/>
</dbReference>
<dbReference type="PROSITE" id="PS51725">
    <property type="entry name" value="ABM"/>
    <property type="match status" value="1"/>
</dbReference>
<feature type="domain" description="ABM" evidence="1">
    <location>
        <begin position="6"/>
        <end position="94"/>
    </location>
</feature>